<reference evidence="1 2" key="1">
    <citation type="journal article" date="2019" name="Nat. Ecol. Evol.">
        <title>Megaphylogeny resolves global patterns of mushroom evolution.</title>
        <authorList>
            <person name="Varga T."/>
            <person name="Krizsan K."/>
            <person name="Foldi C."/>
            <person name="Dima B."/>
            <person name="Sanchez-Garcia M."/>
            <person name="Sanchez-Ramirez S."/>
            <person name="Szollosi G.J."/>
            <person name="Szarkandi J.G."/>
            <person name="Papp V."/>
            <person name="Albert L."/>
            <person name="Andreopoulos W."/>
            <person name="Angelini C."/>
            <person name="Antonin V."/>
            <person name="Barry K.W."/>
            <person name="Bougher N.L."/>
            <person name="Buchanan P."/>
            <person name="Buyck B."/>
            <person name="Bense V."/>
            <person name="Catcheside P."/>
            <person name="Chovatia M."/>
            <person name="Cooper J."/>
            <person name="Damon W."/>
            <person name="Desjardin D."/>
            <person name="Finy P."/>
            <person name="Geml J."/>
            <person name="Haridas S."/>
            <person name="Hughes K."/>
            <person name="Justo A."/>
            <person name="Karasinski D."/>
            <person name="Kautmanova I."/>
            <person name="Kiss B."/>
            <person name="Kocsube S."/>
            <person name="Kotiranta H."/>
            <person name="LaButti K.M."/>
            <person name="Lechner B.E."/>
            <person name="Liimatainen K."/>
            <person name="Lipzen A."/>
            <person name="Lukacs Z."/>
            <person name="Mihaltcheva S."/>
            <person name="Morgado L.N."/>
            <person name="Niskanen T."/>
            <person name="Noordeloos M.E."/>
            <person name="Ohm R.A."/>
            <person name="Ortiz-Santana B."/>
            <person name="Ovrebo C."/>
            <person name="Racz N."/>
            <person name="Riley R."/>
            <person name="Savchenko A."/>
            <person name="Shiryaev A."/>
            <person name="Soop K."/>
            <person name="Spirin V."/>
            <person name="Szebenyi C."/>
            <person name="Tomsovsky M."/>
            <person name="Tulloss R.E."/>
            <person name="Uehling J."/>
            <person name="Grigoriev I.V."/>
            <person name="Vagvolgyi C."/>
            <person name="Papp T."/>
            <person name="Martin F.M."/>
            <person name="Miettinen O."/>
            <person name="Hibbett D.S."/>
            <person name="Nagy L.G."/>
        </authorList>
    </citation>
    <scope>NUCLEOTIDE SEQUENCE [LARGE SCALE GENOMIC DNA]</scope>
    <source>
        <strain evidence="1 2">NL-1719</strain>
    </source>
</reference>
<protein>
    <submittedName>
        <fullName evidence="1">Uncharacterized protein</fullName>
    </submittedName>
</protein>
<evidence type="ECO:0000313" key="1">
    <source>
        <dbReference type="EMBL" id="TFK67470.1"/>
    </source>
</evidence>
<keyword evidence="2" id="KW-1185">Reference proteome</keyword>
<dbReference type="EMBL" id="ML208375">
    <property type="protein sequence ID" value="TFK67470.1"/>
    <property type="molecule type" value="Genomic_DNA"/>
</dbReference>
<organism evidence="1 2">
    <name type="scientific">Pluteus cervinus</name>
    <dbReference type="NCBI Taxonomy" id="181527"/>
    <lineage>
        <taxon>Eukaryota</taxon>
        <taxon>Fungi</taxon>
        <taxon>Dikarya</taxon>
        <taxon>Basidiomycota</taxon>
        <taxon>Agaricomycotina</taxon>
        <taxon>Agaricomycetes</taxon>
        <taxon>Agaricomycetidae</taxon>
        <taxon>Agaricales</taxon>
        <taxon>Pluteineae</taxon>
        <taxon>Pluteaceae</taxon>
        <taxon>Pluteus</taxon>
    </lineage>
</organism>
<name>A0ACD3AP39_9AGAR</name>
<accession>A0ACD3AP39</accession>
<evidence type="ECO:0000313" key="2">
    <source>
        <dbReference type="Proteomes" id="UP000308600"/>
    </source>
</evidence>
<sequence>MVDGVIERLKGNPNSIDSTEPGRYDKYIDQLPNLVLRWQQDTLSHYAAKIPRSHTSSSQVDSSYDVLSLATSVFECLNCSSIKDKTQSWQAGRTLIGWRALNGHLSCTFRKWKDQLEYSNKGAEAAQSLVILAGLSPQRALATDLDSLDYRFTCGNCEIGPTGRRGSRGHKVWTWRECVYHFIQMNRVEDPDHQTPRWNRLSPEMSAYIKRRETPGDVSDLSWSCLHCPSAWGSQEDRSRTIQHVVESHQIQRPKDDVDYTHSMRGPSSPRVAVGLSEYPTPEQYYCLRCDKPRGRLYAHQSIILHLLDKSVMLSLLLIFIRHSSNLLAHGRHEIRDPEEGCEYACIPLYDAHYPVS</sequence>
<dbReference type="Proteomes" id="UP000308600">
    <property type="component" value="Unassembled WGS sequence"/>
</dbReference>
<gene>
    <name evidence="1" type="ORF">BDN72DRAFT_770671</name>
</gene>
<proteinExistence type="predicted"/>